<dbReference type="RefSeq" id="WP_072783322.1">
    <property type="nucleotide sequence ID" value="NZ_CP045292.1"/>
</dbReference>
<evidence type="ECO:0000313" key="3">
    <source>
        <dbReference type="Proteomes" id="UP000184232"/>
    </source>
</evidence>
<gene>
    <name evidence="2" type="ORF">SAMN05444337_0034</name>
</gene>
<feature type="chain" id="PRO_5009916016" description="DUF4252 domain-containing protein" evidence="1">
    <location>
        <begin position="20"/>
        <end position="177"/>
    </location>
</feature>
<evidence type="ECO:0000313" key="2">
    <source>
        <dbReference type="EMBL" id="SHI45182.1"/>
    </source>
</evidence>
<protein>
    <recommendedName>
        <fullName evidence="4">DUF4252 domain-containing protein</fullName>
    </recommendedName>
</protein>
<keyword evidence="1" id="KW-0732">Signal</keyword>
<dbReference type="AlphaFoldDB" id="A0A1M6B8Y8"/>
<name>A0A1M6B8Y8_9FLAO</name>
<dbReference type="STRING" id="683124.SAMN05444337_0034"/>
<accession>A0A1M6B8Y8</accession>
<proteinExistence type="predicted"/>
<dbReference type="Proteomes" id="UP000184232">
    <property type="component" value="Unassembled WGS sequence"/>
</dbReference>
<dbReference type="InterPro" id="IPR025348">
    <property type="entry name" value="DUF4252"/>
</dbReference>
<feature type="signal peptide" evidence="1">
    <location>
        <begin position="1"/>
        <end position="19"/>
    </location>
</feature>
<dbReference type="Pfam" id="PF14060">
    <property type="entry name" value="DUF4252"/>
    <property type="match status" value="1"/>
</dbReference>
<dbReference type="OrthoDB" id="705638at2"/>
<reference evidence="2 3" key="1">
    <citation type="submission" date="2016-11" db="EMBL/GenBank/DDBJ databases">
        <authorList>
            <person name="Jaros S."/>
            <person name="Januszkiewicz K."/>
            <person name="Wedrychowicz H."/>
        </authorList>
    </citation>
    <scope>NUCLEOTIDE SEQUENCE [LARGE SCALE GENOMIC DNA]</scope>
    <source>
        <strain evidence="2 3">DSM 22807</strain>
    </source>
</reference>
<organism evidence="2 3">
    <name type="scientific">Flavobacterium haoranii</name>
    <dbReference type="NCBI Taxonomy" id="683124"/>
    <lineage>
        <taxon>Bacteria</taxon>
        <taxon>Pseudomonadati</taxon>
        <taxon>Bacteroidota</taxon>
        <taxon>Flavobacteriia</taxon>
        <taxon>Flavobacteriales</taxon>
        <taxon>Flavobacteriaceae</taxon>
        <taxon>Flavobacterium</taxon>
    </lineage>
</organism>
<evidence type="ECO:0008006" key="4">
    <source>
        <dbReference type="Google" id="ProtNLM"/>
    </source>
</evidence>
<sequence length="177" mass="19662">MKNLILSIAFFISSTVAFSQSAFDKFEDKDGVTTVIVNKKMFEMMSKVKVDTKDKEVQQYMSLLKKLDNLKVFTTDNAKVAGEMKSTVTNYLKSNPLEELMRVNDEGKKVNIYVKSGASENIVKELLMFIDTPNGKANQTVVLSLTGNFNLDEISALTEKMNLPGGAELDKASKGKK</sequence>
<dbReference type="EMBL" id="FQZH01000001">
    <property type="protein sequence ID" value="SHI45182.1"/>
    <property type="molecule type" value="Genomic_DNA"/>
</dbReference>
<keyword evidence="3" id="KW-1185">Reference proteome</keyword>
<evidence type="ECO:0000256" key="1">
    <source>
        <dbReference type="SAM" id="SignalP"/>
    </source>
</evidence>